<organism evidence="1 2">
    <name type="scientific">Racocetra persica</name>
    <dbReference type="NCBI Taxonomy" id="160502"/>
    <lineage>
        <taxon>Eukaryota</taxon>
        <taxon>Fungi</taxon>
        <taxon>Fungi incertae sedis</taxon>
        <taxon>Mucoromycota</taxon>
        <taxon>Glomeromycotina</taxon>
        <taxon>Glomeromycetes</taxon>
        <taxon>Diversisporales</taxon>
        <taxon>Gigasporaceae</taxon>
        <taxon>Racocetra</taxon>
    </lineage>
</organism>
<protein>
    <submittedName>
        <fullName evidence="1">31402_t:CDS:1</fullName>
    </submittedName>
</protein>
<feature type="non-terminal residue" evidence="1">
    <location>
        <position position="1"/>
    </location>
</feature>
<dbReference type="EMBL" id="CAJVQC010121963">
    <property type="protein sequence ID" value="CAG8838884.1"/>
    <property type="molecule type" value="Genomic_DNA"/>
</dbReference>
<keyword evidence="2" id="KW-1185">Reference proteome</keyword>
<dbReference type="Proteomes" id="UP000789920">
    <property type="component" value="Unassembled WGS sequence"/>
</dbReference>
<gene>
    <name evidence="1" type="ORF">RPERSI_LOCUS30839</name>
</gene>
<evidence type="ECO:0000313" key="1">
    <source>
        <dbReference type="EMBL" id="CAG8838884.1"/>
    </source>
</evidence>
<evidence type="ECO:0000313" key="2">
    <source>
        <dbReference type="Proteomes" id="UP000789920"/>
    </source>
</evidence>
<accession>A0ACA9SHF0</accession>
<comment type="caution">
    <text evidence="1">The sequence shown here is derived from an EMBL/GenBank/DDBJ whole genome shotgun (WGS) entry which is preliminary data.</text>
</comment>
<proteinExistence type="predicted"/>
<name>A0ACA9SHF0_9GLOM</name>
<sequence length="44" mass="4653">ACCPLNTNTVIVEIGSGYGTLTNLLAASPCQKLVGLEKDEQLFQ</sequence>
<reference evidence="1" key="1">
    <citation type="submission" date="2021-06" db="EMBL/GenBank/DDBJ databases">
        <authorList>
            <person name="Kallberg Y."/>
            <person name="Tangrot J."/>
            <person name="Rosling A."/>
        </authorList>
    </citation>
    <scope>NUCLEOTIDE SEQUENCE</scope>
    <source>
        <strain evidence="1">MA461A</strain>
    </source>
</reference>